<reference evidence="2 3" key="1">
    <citation type="submission" date="2019-04" db="EMBL/GenBank/DDBJ databases">
        <authorList>
            <person name="Embree M."/>
            <person name="Gaffney J.R."/>
        </authorList>
    </citation>
    <scope>NUCLEOTIDE SEQUENCE [LARGE SCALE GENOMIC DNA]</scope>
    <source>
        <strain evidence="2 3">JE7A12</strain>
    </source>
</reference>
<dbReference type="GO" id="GO:0016651">
    <property type="term" value="F:oxidoreductase activity, acting on NAD(P)H"/>
    <property type="evidence" value="ECO:0007669"/>
    <property type="project" value="UniProtKB-ARBA"/>
</dbReference>
<keyword evidence="3" id="KW-1185">Reference proteome</keyword>
<dbReference type="PANTHER" id="PTHR39201">
    <property type="entry name" value="EXPORTED PROTEIN-RELATED"/>
    <property type="match status" value="1"/>
</dbReference>
<dbReference type="AlphaFoldDB" id="A0A4P8XVE2"/>
<gene>
    <name evidence="2" type="ORF">E5Z56_00795</name>
</gene>
<dbReference type="PANTHER" id="PTHR39201:SF1">
    <property type="entry name" value="FLAVODOXIN-LIKE DOMAIN-CONTAINING PROTEIN"/>
    <property type="match status" value="1"/>
</dbReference>
<dbReference type="GO" id="GO:0009055">
    <property type="term" value="F:electron transfer activity"/>
    <property type="evidence" value="ECO:0007669"/>
    <property type="project" value="InterPro"/>
</dbReference>
<organism evidence="2 3">
    <name type="scientific">Ruminococcus bovis</name>
    <dbReference type="NCBI Taxonomy" id="2564099"/>
    <lineage>
        <taxon>Bacteria</taxon>
        <taxon>Bacillati</taxon>
        <taxon>Bacillota</taxon>
        <taxon>Clostridia</taxon>
        <taxon>Eubacteriales</taxon>
        <taxon>Oscillospiraceae</taxon>
        <taxon>Ruminococcus</taxon>
    </lineage>
</organism>
<feature type="domain" description="Flavodoxin-like" evidence="1">
    <location>
        <begin position="3"/>
        <end position="160"/>
    </location>
</feature>
<evidence type="ECO:0000259" key="1">
    <source>
        <dbReference type="PROSITE" id="PS50902"/>
    </source>
</evidence>
<evidence type="ECO:0000313" key="2">
    <source>
        <dbReference type="EMBL" id="QCT05989.1"/>
    </source>
</evidence>
<dbReference type="GO" id="GO:0010181">
    <property type="term" value="F:FMN binding"/>
    <property type="evidence" value="ECO:0007669"/>
    <property type="project" value="InterPro"/>
</dbReference>
<dbReference type="PROSITE" id="PS00201">
    <property type="entry name" value="FLAVODOXIN"/>
    <property type="match status" value="1"/>
</dbReference>
<accession>A0A4P8XVE2</accession>
<dbReference type="RefSeq" id="WP_138156087.1">
    <property type="nucleotide sequence ID" value="NZ_CP039381.1"/>
</dbReference>
<dbReference type="Gene3D" id="3.40.50.360">
    <property type="match status" value="1"/>
</dbReference>
<protein>
    <submittedName>
        <fullName evidence="2">Flavodoxin family protein</fullName>
    </submittedName>
</protein>
<proteinExistence type="predicted"/>
<name>A0A4P8XVE2_9FIRM</name>
<dbReference type="Proteomes" id="UP000301475">
    <property type="component" value="Chromosome"/>
</dbReference>
<dbReference type="KEGG" id="ruj:E5Z56_00795"/>
<dbReference type="EMBL" id="CP039381">
    <property type="protein sequence ID" value="QCT05989.1"/>
    <property type="molecule type" value="Genomic_DNA"/>
</dbReference>
<dbReference type="SUPFAM" id="SSF52218">
    <property type="entry name" value="Flavoproteins"/>
    <property type="match status" value="1"/>
</dbReference>
<dbReference type="InterPro" id="IPR001226">
    <property type="entry name" value="Flavodoxin_CS"/>
</dbReference>
<evidence type="ECO:0000313" key="3">
    <source>
        <dbReference type="Proteomes" id="UP000301475"/>
    </source>
</evidence>
<sequence length="160" mass="17716">MKTAIVYYSMSGNTAQTAEKITAELDSDLIRIEPVKEFPSEGARKFIWGGMKAVMGNKPRLQPYVFNGGYDRVIICTPVWASNIAPPIRSFIHENRESLNGRSIAAVVCFAGGGADKALLKLKQLLGIESLEAELVLVDPKDKPTEDNEKKIKEFCEKLK</sequence>
<dbReference type="PROSITE" id="PS50902">
    <property type="entry name" value="FLAVODOXIN_LIKE"/>
    <property type="match status" value="1"/>
</dbReference>
<dbReference type="OrthoDB" id="9806505at2"/>
<dbReference type="InterPro" id="IPR029039">
    <property type="entry name" value="Flavoprotein-like_sf"/>
</dbReference>
<dbReference type="InterPro" id="IPR008254">
    <property type="entry name" value="Flavodoxin/NO_synth"/>
</dbReference>